<dbReference type="GeneID" id="96768545"/>
<dbReference type="EMBL" id="ABLOKC030000010">
    <property type="protein sequence ID" value="EML1471504.1"/>
    <property type="molecule type" value="Genomic_DNA"/>
</dbReference>
<reference evidence="1" key="1">
    <citation type="submission" date="2024-02" db="EMBL/GenBank/DDBJ databases">
        <authorList>
            <consortium name="Clinical and Environmental Microbiology Branch: Whole genome sequencing antimicrobial resistance pathogens in the healthcare setting"/>
        </authorList>
    </citation>
    <scope>NUCLEOTIDE SEQUENCE</scope>
    <source>
        <strain evidence="1">2021DK-00143</strain>
    </source>
</reference>
<dbReference type="InterPro" id="IPR049833">
    <property type="entry name" value="KPN01023-like"/>
</dbReference>
<dbReference type="AlphaFoldDB" id="A0AAI9DKL8"/>
<accession>A0AAI9DKL8</accession>
<gene>
    <name evidence="1" type="ORF">QEG54_002234</name>
</gene>
<dbReference type="RefSeq" id="WP_139212106.1">
    <property type="nucleotide sequence ID" value="NZ_CBCSIS010000002.1"/>
</dbReference>
<proteinExistence type="predicted"/>
<protein>
    <submittedName>
        <fullName evidence="1">Small membrane protein</fullName>
    </submittedName>
</protein>
<name>A0AAI9DKL8_PLUGE</name>
<comment type="caution">
    <text evidence="1">The sequence shown here is derived from an EMBL/GenBank/DDBJ whole genome shotgun (WGS) entry which is preliminary data.</text>
</comment>
<organism evidence="1">
    <name type="scientific">Pluralibacter gergoviae</name>
    <name type="common">Enterobacter gergoviae</name>
    <dbReference type="NCBI Taxonomy" id="61647"/>
    <lineage>
        <taxon>Bacteria</taxon>
        <taxon>Pseudomonadati</taxon>
        <taxon>Pseudomonadota</taxon>
        <taxon>Gammaproteobacteria</taxon>
        <taxon>Enterobacterales</taxon>
        <taxon>Enterobacteriaceae</taxon>
        <taxon>Pluralibacter</taxon>
    </lineage>
</organism>
<dbReference type="NCBIfam" id="NF033853">
    <property type="entry name" value="KPN_two_small"/>
    <property type="match status" value="1"/>
</dbReference>
<evidence type="ECO:0000313" key="1">
    <source>
        <dbReference type="EMBL" id="EML1471504.1"/>
    </source>
</evidence>
<sequence>MNTIAILLMAVAVLLLGISLYCLFSYIKERRVRRFHSFRRR</sequence>